<feature type="repeat" description="WD" evidence="11">
    <location>
        <begin position="188"/>
        <end position="224"/>
    </location>
</feature>
<comment type="subcellular location">
    <subcellularLocation>
        <location evidence="2">Cytoplasm</location>
        <location evidence="2">Cytosol</location>
    </subcellularLocation>
    <subcellularLocation>
        <location evidence="1">Peroxisome matrix</location>
    </subcellularLocation>
</comment>
<keyword evidence="4" id="KW-0963">Cytoplasm</keyword>
<evidence type="ECO:0000256" key="4">
    <source>
        <dbReference type="ARBA" id="ARBA00022490"/>
    </source>
</evidence>
<dbReference type="InterPro" id="IPR019775">
    <property type="entry name" value="WD40_repeat_CS"/>
</dbReference>
<dbReference type="InterPro" id="IPR015943">
    <property type="entry name" value="WD40/YVTN_repeat-like_dom_sf"/>
</dbReference>
<dbReference type="PROSITE" id="PS00678">
    <property type="entry name" value="WD_REPEATS_1"/>
    <property type="match status" value="3"/>
</dbReference>
<comment type="caution">
    <text evidence="13">The sequence shown here is derived from an EMBL/GenBank/DDBJ whole genome shotgun (WGS) entry which is preliminary data.</text>
</comment>
<dbReference type="EMBL" id="CAWYQH010000001">
    <property type="protein sequence ID" value="CAK8672176.1"/>
    <property type="molecule type" value="Genomic_DNA"/>
</dbReference>
<evidence type="ECO:0000256" key="10">
    <source>
        <dbReference type="ARBA" id="ARBA00032565"/>
    </source>
</evidence>
<dbReference type="InterPro" id="IPR020472">
    <property type="entry name" value="WD40_PAC1"/>
</dbReference>
<evidence type="ECO:0000256" key="3">
    <source>
        <dbReference type="ARBA" id="ARBA00022448"/>
    </source>
</evidence>
<evidence type="ECO:0000259" key="12">
    <source>
        <dbReference type="Pfam" id="PF23609"/>
    </source>
</evidence>
<dbReference type="InterPro" id="IPR036322">
    <property type="entry name" value="WD40_repeat_dom_sf"/>
</dbReference>
<keyword evidence="6" id="KW-0677">Repeat</keyword>
<dbReference type="InterPro" id="IPR059104">
    <property type="entry name" value="Beta-prop_EIPR1-like"/>
</dbReference>
<comment type="similarity">
    <text evidence="9">Belongs to the WD repeat peroxin-7 family.</text>
</comment>
<dbReference type="CDD" id="cd00200">
    <property type="entry name" value="WD40"/>
    <property type="match status" value="1"/>
</dbReference>
<organism evidence="13 14">
    <name type="scientific">Clavelina lepadiformis</name>
    <name type="common">Light-bulb sea squirt</name>
    <name type="synonym">Ascidia lepadiformis</name>
    <dbReference type="NCBI Taxonomy" id="159417"/>
    <lineage>
        <taxon>Eukaryota</taxon>
        <taxon>Metazoa</taxon>
        <taxon>Chordata</taxon>
        <taxon>Tunicata</taxon>
        <taxon>Ascidiacea</taxon>
        <taxon>Aplousobranchia</taxon>
        <taxon>Clavelinidae</taxon>
        <taxon>Clavelina</taxon>
    </lineage>
</organism>
<dbReference type="InterPro" id="IPR001680">
    <property type="entry name" value="WD40_rpt"/>
</dbReference>
<evidence type="ECO:0000256" key="1">
    <source>
        <dbReference type="ARBA" id="ARBA00004253"/>
    </source>
</evidence>
<evidence type="ECO:0000256" key="6">
    <source>
        <dbReference type="ARBA" id="ARBA00022737"/>
    </source>
</evidence>
<dbReference type="PANTHER" id="PTHR46027:SF1">
    <property type="entry name" value="PEROXISOMAL TARGETING SIGNAL 2 RECEPTOR"/>
    <property type="match status" value="1"/>
</dbReference>
<evidence type="ECO:0000256" key="5">
    <source>
        <dbReference type="ARBA" id="ARBA00022574"/>
    </source>
</evidence>
<reference evidence="13 14" key="1">
    <citation type="submission" date="2024-02" db="EMBL/GenBank/DDBJ databases">
        <authorList>
            <person name="Daric V."/>
            <person name="Darras S."/>
        </authorList>
    </citation>
    <scope>NUCLEOTIDE SEQUENCE [LARGE SCALE GENOMIC DNA]</scope>
</reference>
<dbReference type="InterPro" id="IPR044536">
    <property type="entry name" value="PEX7"/>
</dbReference>
<feature type="domain" description="EIPR1-like beta-propeller" evidence="12">
    <location>
        <begin position="87"/>
        <end position="264"/>
    </location>
</feature>
<dbReference type="Proteomes" id="UP001642483">
    <property type="component" value="Unassembled WGS sequence"/>
</dbReference>
<dbReference type="Pfam" id="PF23609">
    <property type="entry name" value="Beta-prop_EIPR1"/>
    <property type="match status" value="1"/>
</dbReference>
<dbReference type="SUPFAM" id="SSF50978">
    <property type="entry name" value="WD40 repeat-like"/>
    <property type="match status" value="1"/>
</dbReference>
<feature type="repeat" description="WD" evidence="11">
    <location>
        <begin position="101"/>
        <end position="144"/>
    </location>
</feature>
<sequence>MSTFQTHGLHGYSVKFSPFSPNLLACVACQQYGISGNAALLIAEFDPELNLPVKIVHSAPAPDGLFDVAWSELDPTVCCTASGDGTVLVWNITKKEPVLVAKEHNKEVYCVDWSHGGNKNLVVSGSWDRLAKVWDMQAGKCINTFEGHFGVVYSTIWCPQSTETFASTSDGTARIWDLRSSHTPTQMIGAHETETLSCDWSKYDQNILVTGSVDCSVRVWDLRNTRHFLCQMLGHSYAVRRVRCSPFSASCVASCSYDFTVRLWDFMKPQGLSPLLETISHHTEFVYGLDQSTFVPGLVADCAWDEHIRIYRPNMLRNTSTT</sequence>
<protein>
    <recommendedName>
        <fullName evidence="10">Peroxin-7</fullName>
    </recommendedName>
</protein>
<gene>
    <name evidence="13" type="ORF">CVLEPA_LOCUS1163</name>
</gene>
<keyword evidence="3" id="KW-0813">Transport</keyword>
<accession>A0ABP0EXI6</accession>
<keyword evidence="8" id="KW-0576">Peroxisome</keyword>
<dbReference type="SMART" id="SM00320">
    <property type="entry name" value="WD40"/>
    <property type="match status" value="6"/>
</dbReference>
<keyword evidence="5 11" id="KW-0853">WD repeat</keyword>
<evidence type="ECO:0000313" key="13">
    <source>
        <dbReference type="EMBL" id="CAK8672176.1"/>
    </source>
</evidence>
<keyword evidence="7" id="KW-0653">Protein transport</keyword>
<evidence type="ECO:0000256" key="2">
    <source>
        <dbReference type="ARBA" id="ARBA00004514"/>
    </source>
</evidence>
<dbReference type="PROSITE" id="PS50294">
    <property type="entry name" value="WD_REPEATS_REGION"/>
    <property type="match status" value="3"/>
</dbReference>
<evidence type="ECO:0000313" key="14">
    <source>
        <dbReference type="Proteomes" id="UP001642483"/>
    </source>
</evidence>
<dbReference type="PANTHER" id="PTHR46027">
    <property type="entry name" value="PEROXISOMAL TARGETING SIGNAL 2 RECEPTOR"/>
    <property type="match status" value="1"/>
</dbReference>
<name>A0ABP0EXI6_CLALP</name>
<dbReference type="PRINTS" id="PR00320">
    <property type="entry name" value="GPROTEINBRPT"/>
</dbReference>
<evidence type="ECO:0000256" key="7">
    <source>
        <dbReference type="ARBA" id="ARBA00022927"/>
    </source>
</evidence>
<feature type="repeat" description="WD" evidence="11">
    <location>
        <begin position="232"/>
        <end position="265"/>
    </location>
</feature>
<keyword evidence="14" id="KW-1185">Reference proteome</keyword>
<dbReference type="Gene3D" id="2.130.10.10">
    <property type="entry name" value="YVTN repeat-like/Quinoprotein amine dehydrogenase"/>
    <property type="match status" value="1"/>
</dbReference>
<evidence type="ECO:0000256" key="11">
    <source>
        <dbReference type="PROSITE-ProRule" id="PRU00221"/>
    </source>
</evidence>
<dbReference type="PROSITE" id="PS50082">
    <property type="entry name" value="WD_REPEATS_2"/>
    <property type="match status" value="4"/>
</dbReference>
<feature type="repeat" description="WD" evidence="11">
    <location>
        <begin position="145"/>
        <end position="186"/>
    </location>
</feature>
<evidence type="ECO:0000256" key="9">
    <source>
        <dbReference type="ARBA" id="ARBA00024017"/>
    </source>
</evidence>
<evidence type="ECO:0000256" key="8">
    <source>
        <dbReference type="ARBA" id="ARBA00023140"/>
    </source>
</evidence>
<proteinExistence type="inferred from homology"/>